<dbReference type="OrthoDB" id="10443865at2759"/>
<keyword evidence="2" id="KW-1185">Reference proteome</keyword>
<protein>
    <submittedName>
        <fullName evidence="1">Uncharacterized protein</fullName>
    </submittedName>
</protein>
<organism evidence="1 2">
    <name type="scientific">Sclerotinia nivalis</name>
    <dbReference type="NCBI Taxonomy" id="352851"/>
    <lineage>
        <taxon>Eukaryota</taxon>
        <taxon>Fungi</taxon>
        <taxon>Dikarya</taxon>
        <taxon>Ascomycota</taxon>
        <taxon>Pezizomycotina</taxon>
        <taxon>Leotiomycetes</taxon>
        <taxon>Helotiales</taxon>
        <taxon>Sclerotiniaceae</taxon>
        <taxon>Sclerotinia</taxon>
    </lineage>
</organism>
<evidence type="ECO:0000313" key="2">
    <source>
        <dbReference type="Proteomes" id="UP001152300"/>
    </source>
</evidence>
<dbReference type="EMBL" id="JAPEIS010000015">
    <property type="protein sequence ID" value="KAJ8059199.1"/>
    <property type="molecule type" value="Genomic_DNA"/>
</dbReference>
<comment type="caution">
    <text evidence="1">The sequence shown here is derived from an EMBL/GenBank/DDBJ whole genome shotgun (WGS) entry which is preliminary data.</text>
</comment>
<gene>
    <name evidence="1" type="ORF">OCU04_012170</name>
</gene>
<sequence>MHFMCKSFQQWATTVLQYNFRREKDHGLLSFSLGPAESSIQQGVQRYPSSPQTYGHNFGYMSPETPNSSDIVRLDPFATMVVLLQTSCSFEKVARENKRGKDFSQEDPS</sequence>
<reference evidence="1" key="1">
    <citation type="submission" date="2022-11" db="EMBL/GenBank/DDBJ databases">
        <title>Genome Resource of Sclerotinia nivalis Strain SnTB1, a Plant Pathogen Isolated from American Ginseng.</title>
        <authorList>
            <person name="Fan S."/>
        </authorList>
    </citation>
    <scope>NUCLEOTIDE SEQUENCE</scope>
    <source>
        <strain evidence="1">SnTB1</strain>
    </source>
</reference>
<dbReference type="AlphaFoldDB" id="A0A9X0AB64"/>
<dbReference type="Proteomes" id="UP001152300">
    <property type="component" value="Unassembled WGS sequence"/>
</dbReference>
<name>A0A9X0AB64_9HELO</name>
<evidence type="ECO:0000313" key="1">
    <source>
        <dbReference type="EMBL" id="KAJ8059199.1"/>
    </source>
</evidence>
<accession>A0A9X0AB64</accession>
<proteinExistence type="predicted"/>